<dbReference type="AlphaFoldDB" id="A0A978UN58"/>
<evidence type="ECO:0000313" key="2">
    <source>
        <dbReference type="EMBL" id="KAH7516260.1"/>
    </source>
</evidence>
<dbReference type="Proteomes" id="UP000813462">
    <property type="component" value="Unassembled WGS sequence"/>
</dbReference>
<reference evidence="2" key="1">
    <citation type="journal article" date="2021" name="Front. Plant Sci.">
        <title>Chromosome-Scale Genome Assembly for Chinese Sour Jujube and Insights Into Its Genome Evolution and Domestication Signature.</title>
        <authorList>
            <person name="Shen L.-Y."/>
            <person name="Luo H."/>
            <person name="Wang X.-L."/>
            <person name="Wang X.-M."/>
            <person name="Qiu X.-J."/>
            <person name="Liu H."/>
            <person name="Zhou S.-S."/>
            <person name="Jia K.-H."/>
            <person name="Nie S."/>
            <person name="Bao Y.-T."/>
            <person name="Zhang R.-G."/>
            <person name="Yun Q.-Z."/>
            <person name="Chai Y.-H."/>
            <person name="Lu J.-Y."/>
            <person name="Li Y."/>
            <person name="Zhao S.-W."/>
            <person name="Mao J.-F."/>
            <person name="Jia S.-G."/>
            <person name="Mao Y.-M."/>
        </authorList>
    </citation>
    <scope>NUCLEOTIDE SEQUENCE</scope>
    <source>
        <strain evidence="2">AT0</strain>
        <tissue evidence="2">Leaf</tissue>
    </source>
</reference>
<dbReference type="GO" id="GO:0009626">
    <property type="term" value="P:plant-type hypersensitive response"/>
    <property type="evidence" value="ECO:0007669"/>
    <property type="project" value="TreeGrafter"/>
</dbReference>
<sequence>MSDIDIVEKAVNSLGKGFDLTSDFRLQYCKGKERLIKLNDDHKRELQVPGFGSIRDVSTDIKCDKGDRIRYQSDILNFNQMSAFFNQKSSVTGKIPSGLFNALFVFQSGSWAIDAAEVKNLGLDGHFIILFNVHIDRYPLILSDQVRDSVPSSWNPCALASFIEKFGTHIVVGLSIGGQDVVLVKQDNSSTLEPSELKKHLQDLGDQLFTGTCNFSPLRSKSKDHKQKVPQAFNVFDPQPIAISNFVSMNTKDGITVICSKRGGDPSANSHCEWLLTVPLKPDVINFSFIPITSLLKGVPGKGFLSHAINLYLRYKPPIADLAYFLDFQTHKIWAPIYNDLPLGAATNRATPCPAIQFNLMGPKLYINTNKVLVGKKPVTGMRFYLEGMKSNRLAIHLQHLSNTPLMLQENIDDTTTWKGSEDIDNHDQYLEPINKTKFSHLCNAPVVYDTNKDQTTTRIVTGVQLLFKKQDSKNVLHLRLQFSKVSNCFPVQHCWAECTSEFSQRSTNIFSTINQSFSSNPENHKDKKPEPVIVDSGVFPTGPPEKTKKLLRFVDTIHLCKGPQDNPGHWLVTGARLNLDNAGKIGLHVKFSLLNMCT</sequence>
<dbReference type="Pfam" id="PF01823">
    <property type="entry name" value="MACPF"/>
    <property type="match status" value="1"/>
</dbReference>
<evidence type="ECO:0000313" key="3">
    <source>
        <dbReference type="Proteomes" id="UP000813462"/>
    </source>
</evidence>
<dbReference type="InterPro" id="IPR044663">
    <property type="entry name" value="CAD1/NSL1-like"/>
</dbReference>
<proteinExistence type="predicted"/>
<protein>
    <recommendedName>
        <fullName evidence="1">MACPF domain-containing protein</fullName>
    </recommendedName>
</protein>
<dbReference type="OrthoDB" id="1366754at2759"/>
<organism evidence="2 3">
    <name type="scientific">Ziziphus jujuba var. spinosa</name>
    <dbReference type="NCBI Taxonomy" id="714518"/>
    <lineage>
        <taxon>Eukaryota</taxon>
        <taxon>Viridiplantae</taxon>
        <taxon>Streptophyta</taxon>
        <taxon>Embryophyta</taxon>
        <taxon>Tracheophyta</taxon>
        <taxon>Spermatophyta</taxon>
        <taxon>Magnoliopsida</taxon>
        <taxon>eudicotyledons</taxon>
        <taxon>Gunneridae</taxon>
        <taxon>Pentapetalae</taxon>
        <taxon>rosids</taxon>
        <taxon>fabids</taxon>
        <taxon>Rosales</taxon>
        <taxon>Rhamnaceae</taxon>
        <taxon>Paliureae</taxon>
        <taxon>Ziziphus</taxon>
    </lineage>
</organism>
<gene>
    <name evidence="2" type="ORF">FEM48_Zijuj10G0116300</name>
</gene>
<dbReference type="PROSITE" id="PS51412">
    <property type="entry name" value="MACPF_2"/>
    <property type="match status" value="1"/>
</dbReference>
<dbReference type="PANTHER" id="PTHR33199">
    <property type="entry name" value="MACPF DOMAIN-CONTAINING PROTEIN CAD1"/>
    <property type="match status" value="1"/>
</dbReference>
<name>A0A978UN58_ZIZJJ</name>
<dbReference type="SMART" id="SM00457">
    <property type="entry name" value="MACPF"/>
    <property type="match status" value="1"/>
</dbReference>
<comment type="caution">
    <text evidence="2">The sequence shown here is derived from an EMBL/GenBank/DDBJ whole genome shotgun (WGS) entry which is preliminary data.</text>
</comment>
<dbReference type="GO" id="GO:0005886">
    <property type="term" value="C:plasma membrane"/>
    <property type="evidence" value="ECO:0007669"/>
    <property type="project" value="TreeGrafter"/>
</dbReference>
<dbReference type="GO" id="GO:2000031">
    <property type="term" value="P:regulation of salicylic acid mediated signaling pathway"/>
    <property type="evidence" value="ECO:0007669"/>
    <property type="project" value="InterPro"/>
</dbReference>
<dbReference type="InterPro" id="IPR020864">
    <property type="entry name" value="MACPF"/>
</dbReference>
<feature type="domain" description="MACPF" evidence="1">
    <location>
        <begin position="1"/>
        <end position="326"/>
    </location>
</feature>
<dbReference type="EMBL" id="JAEACU010000010">
    <property type="protein sequence ID" value="KAH7516260.1"/>
    <property type="molecule type" value="Genomic_DNA"/>
</dbReference>
<evidence type="ECO:0000259" key="1">
    <source>
        <dbReference type="PROSITE" id="PS51412"/>
    </source>
</evidence>
<dbReference type="PANTHER" id="PTHR33199:SF4">
    <property type="entry name" value="OS02G0736300 PROTEIN"/>
    <property type="match status" value="1"/>
</dbReference>
<accession>A0A978UN58</accession>